<dbReference type="Proteomes" id="UP001056035">
    <property type="component" value="Chromosome"/>
</dbReference>
<evidence type="ECO:0000313" key="1">
    <source>
        <dbReference type="EMBL" id="UTI63238.1"/>
    </source>
</evidence>
<dbReference type="EMBL" id="CP098502">
    <property type="protein sequence ID" value="UTI63238.1"/>
    <property type="molecule type" value="Genomic_DNA"/>
</dbReference>
<keyword evidence="2" id="KW-1185">Reference proteome</keyword>
<accession>A0ABY5DPU3</accession>
<dbReference type="RefSeq" id="WP_254569969.1">
    <property type="nucleotide sequence ID" value="NZ_CP098502.1"/>
</dbReference>
<reference evidence="1 2" key="1">
    <citation type="submission" date="2022-06" db="EMBL/GenBank/DDBJ databases">
        <title>Paraconexibacter antarcticus.</title>
        <authorList>
            <person name="Kim C.S."/>
        </authorList>
    </citation>
    <scope>NUCLEOTIDE SEQUENCE [LARGE SCALE GENOMIC DNA]</scope>
    <source>
        <strain evidence="1 2">02-257</strain>
    </source>
</reference>
<protein>
    <submittedName>
        <fullName evidence="1">Helix-turn-helix transcriptional regulator</fullName>
    </submittedName>
</protein>
<dbReference type="CDD" id="cd00093">
    <property type="entry name" value="HTH_XRE"/>
    <property type="match status" value="1"/>
</dbReference>
<evidence type="ECO:0000313" key="2">
    <source>
        <dbReference type="Proteomes" id="UP001056035"/>
    </source>
</evidence>
<organism evidence="1 2">
    <name type="scientific">Paraconexibacter antarcticus</name>
    <dbReference type="NCBI Taxonomy" id="2949664"/>
    <lineage>
        <taxon>Bacteria</taxon>
        <taxon>Bacillati</taxon>
        <taxon>Actinomycetota</taxon>
        <taxon>Thermoleophilia</taxon>
        <taxon>Solirubrobacterales</taxon>
        <taxon>Paraconexibacteraceae</taxon>
        <taxon>Paraconexibacter</taxon>
    </lineage>
</organism>
<sequence length="112" mass="12158">MSTGFATEAEHVVDLGGLSASDIARATSADPTTVRAWIRGNRSPSGRNAERLVELSSVVERLSTVMAKDYIRVWLLKPSAVLEEDKPLDVVAEGRYRDVLRLVAALESTAMS</sequence>
<gene>
    <name evidence="1" type="ORF">NBH00_17965</name>
</gene>
<proteinExistence type="predicted"/>
<name>A0ABY5DPU3_9ACTN</name>
<dbReference type="InterPro" id="IPR001387">
    <property type="entry name" value="Cro/C1-type_HTH"/>
</dbReference>